<comment type="caution">
    <text evidence="1">The sequence shown here is derived from an EMBL/GenBank/DDBJ whole genome shotgun (WGS) entry which is preliminary data.</text>
</comment>
<dbReference type="EMBL" id="AJIL01000024">
    <property type="protein sequence ID" value="KNF02232.1"/>
    <property type="molecule type" value="Genomic_DNA"/>
</dbReference>
<gene>
    <name evidence="1" type="ORF">PSTG_04443</name>
</gene>
<keyword evidence="2" id="KW-1185">Reference proteome</keyword>
<proteinExistence type="predicted"/>
<dbReference type="Proteomes" id="UP000054564">
    <property type="component" value="Unassembled WGS sequence"/>
</dbReference>
<dbReference type="PANTHER" id="PTHR33069">
    <property type="entry name" value="CHROMOSOME 7, WHOLE GENOME SHOTGUN SEQUENCE-RELATED"/>
    <property type="match status" value="1"/>
</dbReference>
<name>A0A0L0VSP5_9BASI</name>
<dbReference type="AlphaFoldDB" id="A0A0L0VSP5"/>
<protein>
    <submittedName>
        <fullName evidence="1">Uncharacterized protein</fullName>
    </submittedName>
</protein>
<evidence type="ECO:0000313" key="1">
    <source>
        <dbReference type="EMBL" id="KNF02232.1"/>
    </source>
</evidence>
<sequence length="286" mass="32796">MSEPDWGRLDNYSQFSDIPGDLHQAFKSLRRKYYIPPTTVRDPTRFGSVHFPEIAKLEATSVIQTDFLPRLRNRMNSLSSSLDLSAIFEHPESQFELMWQSKCDVAALLDQIQSATFVISSYHTPFQADVQHHMELKRLKMFTIREKIEGLISNKICQVVGDFQRFLRALLYQKQTLSELAVLKQNIDAGFTSSLASIDSTMAWLTPPVLELVQDGWPSQRAGMDIQLNKFLMIIDPNTGLNEKIPRFIGVPSRARFIGLSELVIPVIKLSRTFFHKLSNIFFEKI</sequence>
<organism evidence="1 2">
    <name type="scientific">Puccinia striiformis f. sp. tritici PST-78</name>
    <dbReference type="NCBI Taxonomy" id="1165861"/>
    <lineage>
        <taxon>Eukaryota</taxon>
        <taxon>Fungi</taxon>
        <taxon>Dikarya</taxon>
        <taxon>Basidiomycota</taxon>
        <taxon>Pucciniomycotina</taxon>
        <taxon>Pucciniomycetes</taxon>
        <taxon>Pucciniales</taxon>
        <taxon>Pucciniaceae</taxon>
        <taxon>Puccinia</taxon>
    </lineage>
</organism>
<dbReference type="PANTHER" id="PTHR33069:SF3">
    <property type="entry name" value="DYNEIN HEAVY CHAIN TAIL DOMAIN-CONTAINING PROTEIN"/>
    <property type="match status" value="1"/>
</dbReference>
<reference evidence="2" key="1">
    <citation type="submission" date="2014-03" db="EMBL/GenBank/DDBJ databases">
        <title>The Genome Sequence of Puccinia striiformis f. sp. tritici PST-78.</title>
        <authorList>
            <consortium name="The Broad Institute Genome Sequencing Platform"/>
            <person name="Cuomo C."/>
            <person name="Hulbert S."/>
            <person name="Chen X."/>
            <person name="Walker B."/>
            <person name="Young S.K."/>
            <person name="Zeng Q."/>
            <person name="Gargeya S."/>
            <person name="Fitzgerald M."/>
            <person name="Haas B."/>
            <person name="Abouelleil A."/>
            <person name="Alvarado L."/>
            <person name="Arachchi H.M."/>
            <person name="Berlin A.M."/>
            <person name="Chapman S.B."/>
            <person name="Goldberg J."/>
            <person name="Griggs A."/>
            <person name="Gujja S."/>
            <person name="Hansen M."/>
            <person name="Howarth C."/>
            <person name="Imamovic A."/>
            <person name="Larimer J."/>
            <person name="McCowan C."/>
            <person name="Montmayeur A."/>
            <person name="Murphy C."/>
            <person name="Neiman D."/>
            <person name="Pearson M."/>
            <person name="Priest M."/>
            <person name="Roberts A."/>
            <person name="Saif S."/>
            <person name="Shea T."/>
            <person name="Sisk P."/>
            <person name="Sykes S."/>
            <person name="Wortman J."/>
            <person name="Nusbaum C."/>
            <person name="Birren B."/>
        </authorList>
    </citation>
    <scope>NUCLEOTIDE SEQUENCE [LARGE SCALE GENOMIC DNA]</scope>
    <source>
        <strain evidence="2">race PST-78</strain>
    </source>
</reference>
<accession>A0A0L0VSP5</accession>
<evidence type="ECO:0000313" key="2">
    <source>
        <dbReference type="Proteomes" id="UP000054564"/>
    </source>
</evidence>